<evidence type="ECO:0000313" key="2">
    <source>
        <dbReference type="Proteomes" id="UP001295684"/>
    </source>
</evidence>
<name>A0AAD1Y4U8_EUPCR</name>
<keyword evidence="2" id="KW-1185">Reference proteome</keyword>
<dbReference type="Proteomes" id="UP001295684">
    <property type="component" value="Unassembled WGS sequence"/>
</dbReference>
<evidence type="ECO:0000313" key="1">
    <source>
        <dbReference type="EMBL" id="CAI2382952.1"/>
    </source>
</evidence>
<dbReference type="EMBL" id="CAMPGE010025171">
    <property type="protein sequence ID" value="CAI2382952.1"/>
    <property type="molecule type" value="Genomic_DNA"/>
</dbReference>
<sequence>MKEIVIIAFPKITNLLKFLRIIKLWNKNFLTDPCIEAIANFIIFNQLRYCAVSPQRRLTNNLGGLSNDSKISFISGQKDTSQLWNNLYGIINFCSQSLVRRARQTRPGLLCKTSLNFLCFRVQEGK</sequence>
<accession>A0AAD1Y4U8</accession>
<proteinExistence type="predicted"/>
<reference evidence="1" key="1">
    <citation type="submission" date="2023-07" db="EMBL/GenBank/DDBJ databases">
        <authorList>
            <consortium name="AG Swart"/>
            <person name="Singh M."/>
            <person name="Singh A."/>
            <person name="Seah K."/>
            <person name="Emmerich C."/>
        </authorList>
    </citation>
    <scope>NUCLEOTIDE SEQUENCE</scope>
    <source>
        <strain evidence="1">DP1</strain>
    </source>
</reference>
<protein>
    <submittedName>
        <fullName evidence="1">Uncharacterized protein</fullName>
    </submittedName>
</protein>
<gene>
    <name evidence="1" type="ORF">ECRASSUSDP1_LOCUS24442</name>
</gene>
<organism evidence="1 2">
    <name type="scientific">Euplotes crassus</name>
    <dbReference type="NCBI Taxonomy" id="5936"/>
    <lineage>
        <taxon>Eukaryota</taxon>
        <taxon>Sar</taxon>
        <taxon>Alveolata</taxon>
        <taxon>Ciliophora</taxon>
        <taxon>Intramacronucleata</taxon>
        <taxon>Spirotrichea</taxon>
        <taxon>Hypotrichia</taxon>
        <taxon>Euplotida</taxon>
        <taxon>Euplotidae</taxon>
        <taxon>Moneuplotes</taxon>
    </lineage>
</organism>
<comment type="caution">
    <text evidence="1">The sequence shown here is derived from an EMBL/GenBank/DDBJ whole genome shotgun (WGS) entry which is preliminary data.</text>
</comment>
<dbReference type="AlphaFoldDB" id="A0AAD1Y4U8"/>